<dbReference type="RefSeq" id="WP_262427001.1">
    <property type="nucleotide sequence ID" value="NZ_JACRTJ010000008.1"/>
</dbReference>
<evidence type="ECO:0008006" key="4">
    <source>
        <dbReference type="Google" id="ProtNLM"/>
    </source>
</evidence>
<gene>
    <name evidence="2" type="ORF">H8708_03720</name>
</gene>
<evidence type="ECO:0000313" key="3">
    <source>
        <dbReference type="Proteomes" id="UP000647491"/>
    </source>
</evidence>
<organism evidence="2 3">
    <name type="scientific">Enterocloster hominis</name>
    <name type="common">ex Liu et al. 2021</name>
    <dbReference type="NCBI Taxonomy" id="2763663"/>
    <lineage>
        <taxon>Bacteria</taxon>
        <taxon>Bacillati</taxon>
        <taxon>Bacillota</taxon>
        <taxon>Clostridia</taxon>
        <taxon>Lachnospirales</taxon>
        <taxon>Lachnospiraceae</taxon>
        <taxon>Enterocloster</taxon>
    </lineage>
</organism>
<reference evidence="2 3" key="1">
    <citation type="submission" date="2020-08" db="EMBL/GenBank/DDBJ databases">
        <title>Genome public.</title>
        <authorList>
            <person name="Liu C."/>
            <person name="Sun Q."/>
        </authorList>
    </citation>
    <scope>NUCLEOTIDE SEQUENCE [LARGE SCALE GENOMIC DNA]</scope>
    <source>
        <strain evidence="2 3">BX10</strain>
    </source>
</reference>
<dbReference type="EMBL" id="JACRTJ010000008">
    <property type="protein sequence ID" value="MBC8598345.1"/>
    <property type="molecule type" value="Genomic_DNA"/>
</dbReference>
<feature type="chain" id="PRO_5046383308" description="DUF4830 domain-containing protein" evidence="1">
    <location>
        <begin position="21"/>
        <end position="184"/>
    </location>
</feature>
<proteinExistence type="predicted"/>
<dbReference type="Proteomes" id="UP000647491">
    <property type="component" value="Unassembled WGS sequence"/>
</dbReference>
<evidence type="ECO:0000313" key="2">
    <source>
        <dbReference type="EMBL" id="MBC8598345.1"/>
    </source>
</evidence>
<sequence length="184" mass="20660">MKKKTKCLAAAAILAGGLLAAAIYTRPRTIAQRYPFLDLDQCIQIHGYYSEGIQAEDTRFLITPEDPHFKEALRLFGSPAFRTKLGNLLPRRTKTHRYSEGDFQWIVLFRFESVLFPSKDTGTGDLLHVNNFYGDLTLHSDGETVQCGFSGQEPWTRDVMDIITLYPVSEQPPASDSVTLSGEN</sequence>
<accession>A0ABR7NQF6</accession>
<keyword evidence="3" id="KW-1185">Reference proteome</keyword>
<name>A0ABR7NQF6_9FIRM</name>
<feature type="signal peptide" evidence="1">
    <location>
        <begin position="1"/>
        <end position="20"/>
    </location>
</feature>
<keyword evidence="1" id="KW-0732">Signal</keyword>
<protein>
    <recommendedName>
        <fullName evidence="4">DUF4830 domain-containing protein</fullName>
    </recommendedName>
</protein>
<comment type="caution">
    <text evidence="2">The sequence shown here is derived from an EMBL/GenBank/DDBJ whole genome shotgun (WGS) entry which is preliminary data.</text>
</comment>
<evidence type="ECO:0000256" key="1">
    <source>
        <dbReference type="SAM" id="SignalP"/>
    </source>
</evidence>